<dbReference type="AlphaFoldDB" id="A0A8J3BI62"/>
<evidence type="ECO:0000313" key="3">
    <source>
        <dbReference type="Proteomes" id="UP000612329"/>
    </source>
</evidence>
<dbReference type="EMBL" id="BMNR01000003">
    <property type="protein sequence ID" value="GGK22899.1"/>
    <property type="molecule type" value="Genomic_DNA"/>
</dbReference>
<feature type="transmembrane region" description="Helical" evidence="1">
    <location>
        <begin position="94"/>
        <end position="114"/>
    </location>
</feature>
<feature type="transmembrane region" description="Helical" evidence="1">
    <location>
        <begin position="158"/>
        <end position="178"/>
    </location>
</feature>
<gene>
    <name evidence="2" type="ORF">GCM10007962_16400</name>
</gene>
<accession>A0A8J3BI62</accession>
<dbReference type="Proteomes" id="UP000612329">
    <property type="component" value="Unassembled WGS sequence"/>
</dbReference>
<protein>
    <submittedName>
        <fullName evidence="2">DUF4271 domain-containing protein</fullName>
    </submittedName>
</protein>
<keyword evidence="3" id="KW-1185">Reference proteome</keyword>
<name>A0A8J3BI62_9FLAO</name>
<organism evidence="2 3">
    <name type="scientific">Yeosuana aromativorans</name>
    <dbReference type="NCBI Taxonomy" id="288019"/>
    <lineage>
        <taxon>Bacteria</taxon>
        <taxon>Pseudomonadati</taxon>
        <taxon>Bacteroidota</taxon>
        <taxon>Flavobacteriia</taxon>
        <taxon>Flavobacteriales</taxon>
        <taxon>Flavobacteriaceae</taxon>
        <taxon>Yeosuana</taxon>
    </lineage>
</organism>
<feature type="transmembrane region" description="Helical" evidence="1">
    <location>
        <begin position="190"/>
        <end position="212"/>
    </location>
</feature>
<proteinExistence type="predicted"/>
<reference evidence="2" key="2">
    <citation type="submission" date="2020-09" db="EMBL/GenBank/DDBJ databases">
        <authorList>
            <person name="Sun Q."/>
            <person name="Ohkuma M."/>
        </authorList>
    </citation>
    <scope>NUCLEOTIDE SEQUENCE</scope>
    <source>
        <strain evidence="2">JCM 12862</strain>
    </source>
</reference>
<reference evidence="2" key="1">
    <citation type="journal article" date="2014" name="Int. J. Syst. Evol. Microbiol.">
        <title>Complete genome sequence of Corynebacterium casei LMG S-19264T (=DSM 44701T), isolated from a smear-ripened cheese.</title>
        <authorList>
            <consortium name="US DOE Joint Genome Institute (JGI-PGF)"/>
            <person name="Walter F."/>
            <person name="Albersmeier A."/>
            <person name="Kalinowski J."/>
            <person name="Ruckert C."/>
        </authorList>
    </citation>
    <scope>NUCLEOTIDE SEQUENCE</scope>
    <source>
        <strain evidence="2">JCM 12862</strain>
    </source>
</reference>
<keyword evidence="1" id="KW-0472">Membrane</keyword>
<evidence type="ECO:0000313" key="2">
    <source>
        <dbReference type="EMBL" id="GGK22899.1"/>
    </source>
</evidence>
<dbReference type="Pfam" id="PF14093">
    <property type="entry name" value="DUF4271"/>
    <property type="match status" value="1"/>
</dbReference>
<comment type="caution">
    <text evidence="2">The sequence shown here is derived from an EMBL/GenBank/DDBJ whole genome shotgun (WGS) entry which is preliminary data.</text>
</comment>
<feature type="transmembrane region" description="Helical" evidence="1">
    <location>
        <begin position="6"/>
        <end position="29"/>
    </location>
</feature>
<feature type="transmembrane region" description="Helical" evidence="1">
    <location>
        <begin position="134"/>
        <end position="152"/>
    </location>
</feature>
<evidence type="ECO:0000256" key="1">
    <source>
        <dbReference type="SAM" id="Phobius"/>
    </source>
</evidence>
<keyword evidence="1" id="KW-1133">Transmembrane helix</keyword>
<sequence length="215" mass="25008">MLRHEQTYELFTILIVLGIAFIATAKAIFPRRFNDFVQVLGNSKYLKIYAREQKFFDKFDALLFANLVLSLSIFGYICLQYSENLFAPKIDVMFKLAFGIATFILIKVLLERLIGSLFEIDKLIDQYLFQKISYKNFLGLILVPINLLLIFSIRPSLIIIYVIVMLLLIINIVGLITTIKTHQSLIKQNFFYFILYLCALEIAPYIIIYKVFTSN</sequence>
<feature type="transmembrane region" description="Helical" evidence="1">
    <location>
        <begin position="61"/>
        <end position="82"/>
    </location>
</feature>
<dbReference type="RefSeq" id="WP_188651902.1">
    <property type="nucleotide sequence ID" value="NZ_BMNR01000003.1"/>
</dbReference>
<keyword evidence="1" id="KW-0812">Transmembrane</keyword>
<dbReference type="InterPro" id="IPR025367">
    <property type="entry name" value="DUF4271"/>
</dbReference>